<keyword evidence="2" id="KW-0812">Transmembrane</keyword>
<dbReference type="Proteomes" id="UP000317371">
    <property type="component" value="Unassembled WGS sequence"/>
</dbReference>
<dbReference type="RefSeq" id="WP_141609371.1">
    <property type="nucleotide sequence ID" value="NZ_VIGC02000007.1"/>
</dbReference>
<protein>
    <submittedName>
        <fullName evidence="3">Uncharacterized protein</fullName>
    </submittedName>
</protein>
<keyword evidence="2" id="KW-0472">Membrane</keyword>
<keyword evidence="2" id="KW-1133">Transmembrane helix</keyword>
<gene>
    <name evidence="3" type="ORF">FKZ61_06985</name>
</gene>
<evidence type="ECO:0000256" key="2">
    <source>
        <dbReference type="SAM" id="Phobius"/>
    </source>
</evidence>
<reference evidence="3 4" key="1">
    <citation type="submission" date="2019-06" db="EMBL/GenBank/DDBJ databases">
        <title>Genome sequence of Litorilinea aerophila BAA-2444.</title>
        <authorList>
            <person name="Maclea K.S."/>
            <person name="Maurais E.G."/>
            <person name="Iannazzi L.C."/>
        </authorList>
    </citation>
    <scope>NUCLEOTIDE SEQUENCE [LARGE SCALE GENOMIC DNA]</scope>
    <source>
        <strain evidence="3 4">ATCC BAA-2444</strain>
    </source>
</reference>
<organism evidence="3 4">
    <name type="scientific">Litorilinea aerophila</name>
    <dbReference type="NCBI Taxonomy" id="1204385"/>
    <lineage>
        <taxon>Bacteria</taxon>
        <taxon>Bacillati</taxon>
        <taxon>Chloroflexota</taxon>
        <taxon>Caldilineae</taxon>
        <taxon>Caldilineales</taxon>
        <taxon>Caldilineaceae</taxon>
        <taxon>Litorilinea</taxon>
    </lineage>
</organism>
<comment type="caution">
    <text evidence="3">The sequence shown here is derived from an EMBL/GenBank/DDBJ whole genome shotgun (WGS) entry which is preliminary data.</text>
</comment>
<evidence type="ECO:0000313" key="4">
    <source>
        <dbReference type="Proteomes" id="UP000317371"/>
    </source>
</evidence>
<keyword evidence="4" id="KW-1185">Reference proteome</keyword>
<sequence length="101" mass="10790">MAEQQAGRADVQTHLPAETRGAVSTTEPSMDIGRLVRIFFWSLVLPFAISLALDLALGILPLITLAAIVIVIPIASVTVGRAVLSEFNKIVQVVAPDAHEF</sequence>
<feature type="transmembrane region" description="Helical" evidence="2">
    <location>
        <begin position="35"/>
        <end position="53"/>
    </location>
</feature>
<evidence type="ECO:0000313" key="3">
    <source>
        <dbReference type="EMBL" id="TQE96629.1"/>
    </source>
</evidence>
<proteinExistence type="predicted"/>
<feature type="transmembrane region" description="Helical" evidence="2">
    <location>
        <begin position="59"/>
        <end position="79"/>
    </location>
</feature>
<dbReference type="AlphaFoldDB" id="A0A540VIN7"/>
<dbReference type="InParanoid" id="A0A540VIN7"/>
<evidence type="ECO:0000256" key="1">
    <source>
        <dbReference type="SAM" id="MobiDB-lite"/>
    </source>
</evidence>
<accession>A0A540VIN7</accession>
<name>A0A540VIN7_9CHLR</name>
<dbReference type="EMBL" id="VIGC01000007">
    <property type="protein sequence ID" value="TQE96629.1"/>
    <property type="molecule type" value="Genomic_DNA"/>
</dbReference>
<feature type="region of interest" description="Disordered" evidence="1">
    <location>
        <begin position="1"/>
        <end position="26"/>
    </location>
</feature>